<organism evidence="2">
    <name type="scientific">Salpingoeca rosetta (strain ATCC 50818 / BSB-021)</name>
    <dbReference type="NCBI Taxonomy" id="946362"/>
    <lineage>
        <taxon>Eukaryota</taxon>
        <taxon>Choanoflagellata</taxon>
        <taxon>Craspedida</taxon>
        <taxon>Salpingoecidae</taxon>
        <taxon>Salpingoeca</taxon>
    </lineage>
</organism>
<evidence type="ECO:0000313" key="1">
    <source>
        <dbReference type="EMBL" id="EGD82848.1"/>
    </source>
</evidence>
<dbReference type="PANTHER" id="PTHR39290">
    <property type="entry name" value="C3H1-TYPE DOMAIN-CONTAINING PROTEIN-RELATED"/>
    <property type="match status" value="1"/>
</dbReference>
<reference evidence="1" key="1">
    <citation type="submission" date="2009-08" db="EMBL/GenBank/DDBJ databases">
        <title>Annotation of Salpingoeca rosetta.</title>
        <authorList>
            <consortium name="The Broad Institute Genome Sequencing Platform"/>
            <person name="Russ C."/>
            <person name="Cuomo C."/>
            <person name="Burger G."/>
            <person name="Gray M.W."/>
            <person name="Holland P.W.H."/>
            <person name="King N."/>
            <person name="Lang F.B.F."/>
            <person name="Roger A.J."/>
            <person name="Ruiz-Trillo I."/>
            <person name="Young S.K."/>
            <person name="Zeng Q."/>
            <person name="Gargeya S."/>
            <person name="Alvarado L."/>
            <person name="Berlin A."/>
            <person name="Chapman S.B."/>
            <person name="Chen Z."/>
            <person name="Freedman E."/>
            <person name="Gellesch M."/>
            <person name="Goldberg J."/>
            <person name="Griggs A."/>
            <person name="Gujja S."/>
            <person name="Heilman E."/>
            <person name="Heiman D."/>
            <person name="Howarth C."/>
            <person name="Mehta T."/>
            <person name="Neiman D."/>
            <person name="Pearson M."/>
            <person name="Roberts A."/>
            <person name="Saif S."/>
            <person name="Shea T."/>
            <person name="Shenoy N."/>
            <person name="Sisk P."/>
            <person name="Stolte C."/>
            <person name="Sykes S."/>
            <person name="White J."/>
            <person name="Yandava C."/>
            <person name="Haas B."/>
            <person name="Nusbaum C."/>
            <person name="Birren B."/>
        </authorList>
    </citation>
    <scope>NUCLEOTIDE SEQUENCE [LARGE SCALE GENOMIC DNA]</scope>
    <source>
        <strain evidence="1">ATCC 50818</strain>
    </source>
</reference>
<sequence>MSSNPSEYERLHEEVMRAAPEGVWLFASREADEETRRQAIAWMRNAEDPLSPMALQVKYAFSIPTTRALQALAREPSVRQWISCGSGTGYWELLMQRDFGLTVRCFDKNTAYPEPMRHVHVDTAGPEYISEHACDGDGLFLAWPDDSEACTFGLDCLRAFSGNVVAHVGELRGETLSANPWGQSTSAACQQHLTQHFRLSQRVELPRWPYQRDSLTIWHRASQPIDCAGADFVSLLH</sequence>
<dbReference type="OrthoDB" id="5411518at2759"/>
<name>F2U5Q7_SALR5</name>
<keyword evidence="2" id="KW-1185">Reference proteome</keyword>
<gene>
    <name evidence="1" type="ORF">PTSG_03480</name>
</gene>
<dbReference type="Proteomes" id="UP000007799">
    <property type="component" value="Unassembled WGS sequence"/>
</dbReference>
<accession>F2U5Q7</accession>
<dbReference type="EMBL" id="GL832962">
    <property type="protein sequence ID" value="EGD82848.1"/>
    <property type="molecule type" value="Genomic_DNA"/>
</dbReference>
<dbReference type="RefSeq" id="XP_004995212.1">
    <property type="nucleotide sequence ID" value="XM_004995155.1"/>
</dbReference>
<protein>
    <recommendedName>
        <fullName evidence="3">Class I SAM-dependent methyltransferase</fullName>
    </recommendedName>
</protein>
<dbReference type="eggNOG" id="ENOG502RXQ6">
    <property type="taxonomic scope" value="Eukaryota"/>
</dbReference>
<dbReference type="AlphaFoldDB" id="F2U5Q7"/>
<evidence type="ECO:0008006" key="3">
    <source>
        <dbReference type="Google" id="ProtNLM"/>
    </source>
</evidence>
<evidence type="ECO:0000313" key="2">
    <source>
        <dbReference type="Proteomes" id="UP000007799"/>
    </source>
</evidence>
<dbReference type="KEGG" id="sre:PTSG_03480"/>
<dbReference type="InParanoid" id="F2U5Q7"/>
<dbReference type="PANTHER" id="PTHR39290:SF6">
    <property type="entry name" value="S-ADENOSYL-L-METHIONINE-DEPENDENT METHYLTRANSFERASES SUPERFAMILY PROTEIN"/>
    <property type="match status" value="1"/>
</dbReference>
<dbReference type="OMA" id="ASCHRTH"/>
<proteinExistence type="predicted"/>
<dbReference type="GeneID" id="16075787"/>